<dbReference type="Proteomes" id="UP000283509">
    <property type="component" value="Unassembled WGS sequence"/>
</dbReference>
<evidence type="ECO:0000313" key="2">
    <source>
        <dbReference type="EMBL" id="ROT65924.1"/>
    </source>
</evidence>
<feature type="compositionally biased region" description="Polar residues" evidence="1">
    <location>
        <begin position="381"/>
        <end position="394"/>
    </location>
</feature>
<feature type="compositionally biased region" description="Polar residues" evidence="1">
    <location>
        <begin position="87"/>
        <end position="101"/>
    </location>
</feature>
<evidence type="ECO:0000256" key="1">
    <source>
        <dbReference type="SAM" id="MobiDB-lite"/>
    </source>
</evidence>
<dbReference type="AlphaFoldDB" id="A0A3R7QFL9"/>
<comment type="caution">
    <text evidence="2">The sequence shown here is derived from an EMBL/GenBank/DDBJ whole genome shotgun (WGS) entry which is preliminary data.</text>
</comment>
<proteinExistence type="predicted"/>
<feature type="compositionally biased region" description="Basic and acidic residues" evidence="1">
    <location>
        <begin position="298"/>
        <end position="308"/>
    </location>
</feature>
<organism evidence="2 3">
    <name type="scientific">Penaeus vannamei</name>
    <name type="common">Whiteleg shrimp</name>
    <name type="synonym">Litopenaeus vannamei</name>
    <dbReference type="NCBI Taxonomy" id="6689"/>
    <lineage>
        <taxon>Eukaryota</taxon>
        <taxon>Metazoa</taxon>
        <taxon>Ecdysozoa</taxon>
        <taxon>Arthropoda</taxon>
        <taxon>Crustacea</taxon>
        <taxon>Multicrustacea</taxon>
        <taxon>Malacostraca</taxon>
        <taxon>Eumalacostraca</taxon>
        <taxon>Eucarida</taxon>
        <taxon>Decapoda</taxon>
        <taxon>Dendrobranchiata</taxon>
        <taxon>Penaeoidea</taxon>
        <taxon>Penaeidae</taxon>
        <taxon>Penaeus</taxon>
    </lineage>
</organism>
<dbReference type="EMBL" id="QCYY01003015">
    <property type="protein sequence ID" value="ROT65924.1"/>
    <property type="molecule type" value="Genomic_DNA"/>
</dbReference>
<protein>
    <submittedName>
        <fullName evidence="2">Uncharacterized protein</fullName>
    </submittedName>
</protein>
<reference evidence="2 3" key="1">
    <citation type="submission" date="2018-04" db="EMBL/GenBank/DDBJ databases">
        <authorList>
            <person name="Zhang X."/>
            <person name="Yuan J."/>
            <person name="Li F."/>
            <person name="Xiang J."/>
        </authorList>
    </citation>
    <scope>NUCLEOTIDE SEQUENCE [LARGE SCALE GENOMIC DNA]</scope>
    <source>
        <tissue evidence="2">Muscle</tissue>
    </source>
</reference>
<feature type="compositionally biased region" description="Basic residues" evidence="1">
    <location>
        <begin position="220"/>
        <end position="231"/>
    </location>
</feature>
<gene>
    <name evidence="2" type="ORF">C7M84_016080</name>
</gene>
<feature type="compositionally biased region" description="Basic and acidic residues" evidence="1">
    <location>
        <begin position="167"/>
        <end position="219"/>
    </location>
</feature>
<feature type="region of interest" description="Disordered" evidence="1">
    <location>
        <begin position="51"/>
        <end position="495"/>
    </location>
</feature>
<evidence type="ECO:0000313" key="3">
    <source>
        <dbReference type="Proteomes" id="UP000283509"/>
    </source>
</evidence>
<feature type="compositionally biased region" description="Basic and acidic residues" evidence="1">
    <location>
        <begin position="130"/>
        <end position="157"/>
    </location>
</feature>
<feature type="compositionally biased region" description="Polar residues" evidence="1">
    <location>
        <begin position="252"/>
        <end position="267"/>
    </location>
</feature>
<name>A0A3R7QFL9_PENVA</name>
<feature type="compositionally biased region" description="Low complexity" evidence="1">
    <location>
        <begin position="461"/>
        <end position="470"/>
    </location>
</feature>
<reference evidence="2 3" key="2">
    <citation type="submission" date="2019-01" db="EMBL/GenBank/DDBJ databases">
        <title>The decoding of complex shrimp genome reveals the adaptation for benthos swimmer, frequently molting mechanism and breeding impact on genome.</title>
        <authorList>
            <person name="Sun Y."/>
            <person name="Gao Y."/>
            <person name="Yu Y."/>
        </authorList>
    </citation>
    <scope>NUCLEOTIDE SEQUENCE [LARGE SCALE GENOMIC DNA]</scope>
    <source>
        <tissue evidence="2">Muscle</tissue>
    </source>
</reference>
<keyword evidence="3" id="KW-1185">Reference proteome</keyword>
<accession>A0A3R7QFL9</accession>
<sequence length="538" mass="57698">MKLRYDFRPTQKTYRTFPQKVVHSTGLADRWSFLRWCCPFCLEKPKSQTRKSSVPVIRITRPRSPDSDSDSDDGGLGARKREDSFGSVGSSGTDSAVTTSPRAGRSGFDTGGEDASCEGSMGSGELNMIAEEKDEPKDFETASIESKESVKSKESSKSKHSIWSRSSAKEEDSGKKKLSLKDKEKAAKNVREARKAGREPLKINRDALKDKDFSKEKPRSPVKKMLKHLKRSVSTSSSSTAMAERGDRRSSVRSNTSGESCGSNGYDSHNAAYAAHRQKAATIDSRGAAGRARGKSATLDHRKARNDVRNAMGADDDSGPRSPAWSGSRERSSTEGSEDTAGKDARKARAWKMAKTPALDGEDLDDYELSSCTPDERERNSTSTSDGKASSKETISCRRGSKHCGTEDEDADCSSPEKCEPGSGRCCEPATSPPKPAPDEVVFRSPKCTELPGVGGGPAGAPGSPETPAASTEGACESPARRAAGGAGKVAASQPDPDMTSWLLTCLPSLIACALAALAQRPPPFYVLMSFTHELIIY</sequence>
<feature type="compositionally biased region" description="Low complexity" evidence="1">
    <location>
        <begin position="481"/>
        <end position="492"/>
    </location>
</feature>